<dbReference type="Pfam" id="PF22742">
    <property type="entry name" value="PspAB"/>
    <property type="match status" value="1"/>
</dbReference>
<proteinExistence type="predicted"/>
<protein>
    <submittedName>
        <fullName evidence="1">Uncharacterized protein</fullName>
    </submittedName>
</protein>
<dbReference type="RefSeq" id="WP_143914692.1">
    <property type="nucleotide sequence ID" value="NZ_VLNT01000022.1"/>
</dbReference>
<evidence type="ECO:0000313" key="1">
    <source>
        <dbReference type="EMBL" id="TSD55564.1"/>
    </source>
</evidence>
<sequence>MGFLDALFGRTTPPKADLEVLFSVPQAALSLEVQGFSFTGGGAVCYRDTEGAADDAVIAEVKQVVAIDGDVTLDKTQDDYGFTWISIERADGDASAIAADLHAVNSSLADHGFDTALLCSTFVFEHDGRPVGLVYLFKRGTFYPFVPAGGQRRDNALELQMRGIVEGDVPIESDLTRWLAIWGAPGLA</sequence>
<name>A0A554RNE1_9ACTN</name>
<reference evidence="1 2" key="1">
    <citation type="submission" date="2019-07" db="EMBL/GenBank/DDBJ databases">
        <authorList>
            <person name="Zhao L.H."/>
        </authorList>
    </citation>
    <scope>NUCLEOTIDE SEQUENCE [LARGE SCALE GENOMIC DNA]</scope>
    <source>
        <strain evidence="1 2">Co35</strain>
    </source>
</reference>
<accession>A0A554RNE1</accession>
<keyword evidence="2" id="KW-1185">Reference proteome</keyword>
<dbReference type="AlphaFoldDB" id="A0A554RNE1"/>
<evidence type="ECO:0000313" key="2">
    <source>
        <dbReference type="Proteomes" id="UP000316988"/>
    </source>
</evidence>
<organism evidence="1 2">
    <name type="scientific">Aeromicrobium piscarium</name>
    <dbReference type="NCBI Taxonomy" id="2590901"/>
    <lineage>
        <taxon>Bacteria</taxon>
        <taxon>Bacillati</taxon>
        <taxon>Actinomycetota</taxon>
        <taxon>Actinomycetes</taxon>
        <taxon>Propionibacteriales</taxon>
        <taxon>Nocardioidaceae</taxon>
        <taxon>Aeromicrobium</taxon>
    </lineage>
</organism>
<dbReference type="OrthoDB" id="159886at2"/>
<gene>
    <name evidence="1" type="ORF">FNM00_16785</name>
</gene>
<dbReference type="EMBL" id="VLNT01000022">
    <property type="protein sequence ID" value="TSD55564.1"/>
    <property type="molecule type" value="Genomic_DNA"/>
</dbReference>
<dbReference type="InterPro" id="IPR054383">
    <property type="entry name" value="PspAB-like"/>
</dbReference>
<dbReference type="Proteomes" id="UP000316988">
    <property type="component" value="Unassembled WGS sequence"/>
</dbReference>
<comment type="caution">
    <text evidence="1">The sequence shown here is derived from an EMBL/GenBank/DDBJ whole genome shotgun (WGS) entry which is preliminary data.</text>
</comment>